<feature type="non-terminal residue" evidence="1">
    <location>
        <position position="1"/>
    </location>
</feature>
<evidence type="ECO:0000313" key="1">
    <source>
        <dbReference type="EMBL" id="CAH2330156.1"/>
    </source>
</evidence>
<name>A0AAD1WZ14_PELCU</name>
<evidence type="ECO:0000313" key="2">
    <source>
        <dbReference type="Proteomes" id="UP001295444"/>
    </source>
</evidence>
<accession>A0AAD1WZ14</accession>
<dbReference type="AlphaFoldDB" id="A0AAD1WZ14"/>
<dbReference type="EMBL" id="CAKOES020000309">
    <property type="protein sequence ID" value="CAH2330156.1"/>
    <property type="molecule type" value="Genomic_DNA"/>
</dbReference>
<organism evidence="1 2">
    <name type="scientific">Pelobates cultripes</name>
    <name type="common">Western spadefoot toad</name>
    <dbReference type="NCBI Taxonomy" id="61616"/>
    <lineage>
        <taxon>Eukaryota</taxon>
        <taxon>Metazoa</taxon>
        <taxon>Chordata</taxon>
        <taxon>Craniata</taxon>
        <taxon>Vertebrata</taxon>
        <taxon>Euteleostomi</taxon>
        <taxon>Amphibia</taxon>
        <taxon>Batrachia</taxon>
        <taxon>Anura</taxon>
        <taxon>Pelobatoidea</taxon>
        <taxon>Pelobatidae</taxon>
        <taxon>Pelobates</taxon>
    </lineage>
</organism>
<reference evidence="1" key="1">
    <citation type="submission" date="2022-03" db="EMBL/GenBank/DDBJ databases">
        <authorList>
            <person name="Alioto T."/>
            <person name="Alioto T."/>
            <person name="Gomez Garrido J."/>
        </authorList>
    </citation>
    <scope>NUCLEOTIDE SEQUENCE</scope>
</reference>
<gene>
    <name evidence="1" type="ORF">PECUL_23A019969</name>
</gene>
<feature type="non-terminal residue" evidence="1">
    <location>
        <position position="202"/>
    </location>
</feature>
<proteinExistence type="predicted"/>
<dbReference type="Proteomes" id="UP001295444">
    <property type="component" value="Unassembled WGS sequence"/>
</dbReference>
<protein>
    <submittedName>
        <fullName evidence="1">Uncharacterized protein</fullName>
    </submittedName>
</protein>
<keyword evidence="2" id="KW-1185">Reference proteome</keyword>
<comment type="caution">
    <text evidence="1">The sequence shown here is derived from an EMBL/GenBank/DDBJ whole genome shotgun (WGS) entry which is preliminary data.</text>
</comment>
<sequence>KPPPQWAEIEKNLLKPYALADLMWLPKKHRPPLTHSPDLITLRLQIWDRHRATLSSKTTLSPATPIAALPYCIPTFHARPWLDKKLTHIYQVLQQGELMDFAKLRDMHSLPQASLFSHMQLSSFLRKLSTVETRSDPANKQITGWEQICINEALPPLCKPISMCYRLLANCLPFPTTKIAQQWATDLDEDITSHQWHTLFQD</sequence>